<dbReference type="Proteomes" id="UP000272706">
    <property type="component" value="Unassembled WGS sequence"/>
</dbReference>
<accession>A0A3A5KNH6</accession>
<dbReference type="EMBL" id="QZWZ01000013">
    <property type="protein sequence ID" value="RJT37524.1"/>
    <property type="molecule type" value="Genomic_DNA"/>
</dbReference>
<reference evidence="1 2" key="1">
    <citation type="submission" date="2018-09" db="EMBL/GenBank/DDBJ databases">
        <title>Mesorhizobium carmichaelinearum sp. nov. isolated from Carmichaelinea spp. root nodules in New Zealand.</title>
        <authorList>
            <person name="De Meyer S.E."/>
        </authorList>
    </citation>
    <scope>NUCLEOTIDE SEQUENCE [LARGE SCALE GENOMIC DNA]</scope>
    <source>
        <strain evidence="1 2">ICMP19557</strain>
    </source>
</reference>
<evidence type="ECO:0000313" key="1">
    <source>
        <dbReference type="EMBL" id="RJT37524.1"/>
    </source>
</evidence>
<dbReference type="AlphaFoldDB" id="A0A3A5KNH6"/>
<sequence length="92" mass="9826">MICGAVDWPRRGASGEAVARRLITPAKTMRQGFANGIRAGRKTGNPLLLIAGLLLAGDRTQNRKPLLLIAGLLLAGDRTQNRKPLLLIARGC</sequence>
<name>A0A3A5KNH6_9HYPH</name>
<comment type="caution">
    <text evidence="1">The sequence shown here is derived from an EMBL/GenBank/DDBJ whole genome shotgun (WGS) entry which is preliminary data.</text>
</comment>
<proteinExistence type="predicted"/>
<gene>
    <name evidence="1" type="ORF">D3227_17990</name>
</gene>
<organism evidence="1 2">
    <name type="scientific">Mesorhizobium waimense</name>
    <dbReference type="NCBI Taxonomy" id="1300307"/>
    <lineage>
        <taxon>Bacteria</taxon>
        <taxon>Pseudomonadati</taxon>
        <taxon>Pseudomonadota</taxon>
        <taxon>Alphaproteobacteria</taxon>
        <taxon>Hyphomicrobiales</taxon>
        <taxon>Phyllobacteriaceae</taxon>
        <taxon>Mesorhizobium</taxon>
    </lineage>
</organism>
<keyword evidence="2" id="KW-1185">Reference proteome</keyword>
<protein>
    <submittedName>
        <fullName evidence="1">Uncharacterized protein</fullName>
    </submittedName>
</protein>
<evidence type="ECO:0000313" key="2">
    <source>
        <dbReference type="Proteomes" id="UP000272706"/>
    </source>
</evidence>